<dbReference type="EMBL" id="JAHESE010000028">
    <property type="protein sequence ID" value="MBT1711017.1"/>
    <property type="molecule type" value="Genomic_DNA"/>
</dbReference>
<protein>
    <submittedName>
        <fullName evidence="12">SusC/RagA family TonB-linked outer membrane protein</fullName>
    </submittedName>
</protein>
<evidence type="ECO:0000256" key="8">
    <source>
        <dbReference type="PROSITE-ProRule" id="PRU01360"/>
    </source>
</evidence>
<keyword evidence="2 8" id="KW-0813">Transport</keyword>
<evidence type="ECO:0000256" key="6">
    <source>
        <dbReference type="ARBA" id="ARBA00023136"/>
    </source>
</evidence>
<dbReference type="Pfam" id="PF00593">
    <property type="entry name" value="TonB_dep_Rec_b-barrel"/>
    <property type="match status" value="1"/>
</dbReference>
<keyword evidence="5 9" id="KW-0798">TonB box</keyword>
<name>A0AAP2E3F2_9BACT</name>
<keyword evidence="4 8" id="KW-0812">Transmembrane</keyword>
<dbReference type="InterPro" id="IPR012910">
    <property type="entry name" value="Plug_dom"/>
</dbReference>
<dbReference type="SUPFAM" id="SSF56935">
    <property type="entry name" value="Porins"/>
    <property type="match status" value="1"/>
</dbReference>
<evidence type="ECO:0000256" key="2">
    <source>
        <dbReference type="ARBA" id="ARBA00022448"/>
    </source>
</evidence>
<dbReference type="Gene3D" id="2.60.40.1120">
    <property type="entry name" value="Carboxypeptidase-like, regulatory domain"/>
    <property type="match status" value="1"/>
</dbReference>
<keyword evidence="3 8" id="KW-1134">Transmembrane beta strand</keyword>
<gene>
    <name evidence="12" type="ORF">KK062_22430</name>
</gene>
<dbReference type="InterPro" id="IPR000531">
    <property type="entry name" value="Beta-barrel_TonB"/>
</dbReference>
<dbReference type="GO" id="GO:0009279">
    <property type="term" value="C:cell outer membrane"/>
    <property type="evidence" value="ECO:0007669"/>
    <property type="project" value="UniProtKB-SubCell"/>
</dbReference>
<evidence type="ECO:0000313" key="13">
    <source>
        <dbReference type="Proteomes" id="UP001319080"/>
    </source>
</evidence>
<dbReference type="InterPro" id="IPR037066">
    <property type="entry name" value="Plug_dom_sf"/>
</dbReference>
<organism evidence="12 13">
    <name type="scientific">Dawidia cretensis</name>
    <dbReference type="NCBI Taxonomy" id="2782350"/>
    <lineage>
        <taxon>Bacteria</taxon>
        <taxon>Pseudomonadati</taxon>
        <taxon>Bacteroidota</taxon>
        <taxon>Cytophagia</taxon>
        <taxon>Cytophagales</taxon>
        <taxon>Chryseotaleaceae</taxon>
        <taxon>Dawidia</taxon>
    </lineage>
</organism>
<keyword evidence="7 8" id="KW-0998">Cell outer membrane</keyword>
<dbReference type="SUPFAM" id="SSF49464">
    <property type="entry name" value="Carboxypeptidase regulatory domain-like"/>
    <property type="match status" value="1"/>
</dbReference>
<comment type="subcellular location">
    <subcellularLocation>
        <location evidence="1 8">Cell outer membrane</location>
        <topology evidence="1 8">Multi-pass membrane protein</topology>
    </subcellularLocation>
</comment>
<evidence type="ECO:0000256" key="1">
    <source>
        <dbReference type="ARBA" id="ARBA00004571"/>
    </source>
</evidence>
<evidence type="ECO:0000256" key="9">
    <source>
        <dbReference type="RuleBase" id="RU003357"/>
    </source>
</evidence>
<dbReference type="InterPro" id="IPR023996">
    <property type="entry name" value="TonB-dep_OMP_SusC/RagA"/>
</dbReference>
<proteinExistence type="inferred from homology"/>
<evidence type="ECO:0000256" key="5">
    <source>
        <dbReference type="ARBA" id="ARBA00023077"/>
    </source>
</evidence>
<dbReference type="Pfam" id="PF13715">
    <property type="entry name" value="CarbopepD_reg_2"/>
    <property type="match status" value="1"/>
</dbReference>
<dbReference type="Gene3D" id="2.40.170.20">
    <property type="entry name" value="TonB-dependent receptor, beta-barrel domain"/>
    <property type="match status" value="1"/>
</dbReference>
<dbReference type="Pfam" id="PF07715">
    <property type="entry name" value="Plug"/>
    <property type="match status" value="1"/>
</dbReference>
<evidence type="ECO:0000259" key="10">
    <source>
        <dbReference type="Pfam" id="PF00593"/>
    </source>
</evidence>
<evidence type="ECO:0000256" key="3">
    <source>
        <dbReference type="ARBA" id="ARBA00022452"/>
    </source>
</evidence>
<dbReference type="RefSeq" id="WP_254086595.1">
    <property type="nucleotide sequence ID" value="NZ_JAHESE010000028.1"/>
</dbReference>
<dbReference type="NCBIfam" id="TIGR04057">
    <property type="entry name" value="SusC_RagA_signa"/>
    <property type="match status" value="1"/>
</dbReference>
<comment type="similarity">
    <text evidence="8 9">Belongs to the TonB-dependent receptor family.</text>
</comment>
<dbReference type="InterPro" id="IPR036942">
    <property type="entry name" value="Beta-barrel_TonB_sf"/>
</dbReference>
<evidence type="ECO:0000313" key="12">
    <source>
        <dbReference type="EMBL" id="MBT1711017.1"/>
    </source>
</evidence>
<dbReference type="InterPro" id="IPR008969">
    <property type="entry name" value="CarboxyPept-like_regulatory"/>
</dbReference>
<keyword evidence="13" id="KW-1185">Reference proteome</keyword>
<sequence length="1062" mass="116465">MKYVLLFVFSMVAVLHVRGQSQTVSGVIRETEGNTPLPGVSILLKGTTLGTFSDAEGRYAIDVPANATLIFSFIGYTTQEVAVGTQTRMDLSMQPNLELLSEVTVTALGIKREKKTLGYAVADIGNENIAGNGETNALASIAGKVAGVNIAQTTAGPTGSTRVVIRGIRGLKDNSQPLYVIDGVPAVNSNIGSASQWGGFDLGDGLSDVNPNDIESISVLKGSAASALYGSRALNGVILITTKTGNRGKGLGVEFNSSFTLDQISTRLDERQKRYGQGNDGVFPTDPLQSQNITSNWGPSFAEETEITQMDGTVRPYRYIDNNIQDFFRTGKTWMNTIAVTGGTENTNMRLSYSSITNDDIIPTSGFDKDIFALRTTSKITKKLTADAKISFADERVKNRPALTDDVNNIGNGLLGLASNFDQAWLQKYQTEDGKYINYTGNIYRANPYWTINKTFNESRKQRVGGLINLHYELNDMFSISLQGGTDFFTFKHTNFYDQNTPAIAGGAMNTLDQTTQETNFQGMLNFKKDLSPHFKLGAMAGGNLMKQRGYGENIQATQIIQPGTANLINFSETRIVPFDARKEINSVFGSVNLSYKEYLFLNLQGRNDWASTLPRDNWSFFYPAADVSYVLTDAFDLQSNVLSFVKIRTAWGQVGREPDPYKTGFAYDLTGRSINGQPMGNIQGDIIPNPDLTAEIKTSFEIGADVRLFGDKVGLDFTYYNEVTDDVLLDLTIPQTTGYSFAALNAGKLRNRGVELLISTTPVNFSNGFRWDLSFNFARNVNEVIDLHPLLATFTVAEARWAGATVVAEKGKPFGTILGAGFLRDENGNRVFNSSNGEPMPTTTPIALGNILPDWTGGIINTVSYKGFQLKAAFDIRVGGDIFSMTNMTMHMNGSHANTEAGRESWNEYQQERRGAQLEAEANGEVAEVDNPDNAYYVPRNNRGYIGEGVNQEGAPNTIPISPAAYWQGIGNNIPEPFIYDASYVKLRDLTFTYNLPSSLLKGTPFRSVSLSAIGRNLWIIHKNTPNIDPESTYNISNGQGLEYGSLPTRRRYGFNLVVKF</sequence>
<feature type="domain" description="TonB-dependent receptor plug" evidence="11">
    <location>
        <begin position="115"/>
        <end position="237"/>
    </location>
</feature>
<keyword evidence="6 8" id="KW-0472">Membrane</keyword>
<feature type="domain" description="TonB-dependent receptor-like beta-barrel" evidence="10">
    <location>
        <begin position="419"/>
        <end position="870"/>
    </location>
</feature>
<evidence type="ECO:0000259" key="11">
    <source>
        <dbReference type="Pfam" id="PF07715"/>
    </source>
</evidence>
<dbReference type="Gene3D" id="2.170.130.10">
    <property type="entry name" value="TonB-dependent receptor, plug domain"/>
    <property type="match status" value="1"/>
</dbReference>
<dbReference type="PROSITE" id="PS52016">
    <property type="entry name" value="TONB_DEPENDENT_REC_3"/>
    <property type="match status" value="1"/>
</dbReference>
<dbReference type="InterPro" id="IPR039426">
    <property type="entry name" value="TonB-dep_rcpt-like"/>
</dbReference>
<dbReference type="InterPro" id="IPR023997">
    <property type="entry name" value="TonB-dep_OMP_SusC/RagA_CS"/>
</dbReference>
<dbReference type="AlphaFoldDB" id="A0AAP2E3F2"/>
<dbReference type="NCBIfam" id="TIGR04056">
    <property type="entry name" value="OMP_RagA_SusC"/>
    <property type="match status" value="1"/>
</dbReference>
<accession>A0AAP2E3F2</accession>
<evidence type="ECO:0000256" key="4">
    <source>
        <dbReference type="ARBA" id="ARBA00022692"/>
    </source>
</evidence>
<evidence type="ECO:0000256" key="7">
    <source>
        <dbReference type="ARBA" id="ARBA00023237"/>
    </source>
</evidence>
<reference evidence="12 13" key="1">
    <citation type="submission" date="2021-05" db="EMBL/GenBank/DDBJ databases">
        <title>A Polyphasic approach of four new species of the genus Ohtaekwangia: Ohtaekwangia histidinii sp. nov., Ohtaekwangia cretensis sp. nov., Ohtaekwangia indiensis sp. nov., Ohtaekwangia reichenbachii sp. nov. from diverse environment.</title>
        <authorList>
            <person name="Octaviana S."/>
        </authorList>
    </citation>
    <scope>NUCLEOTIDE SEQUENCE [LARGE SCALE GENOMIC DNA]</scope>
    <source>
        <strain evidence="12 13">PWU5</strain>
    </source>
</reference>
<comment type="caution">
    <text evidence="12">The sequence shown here is derived from an EMBL/GenBank/DDBJ whole genome shotgun (WGS) entry which is preliminary data.</text>
</comment>
<dbReference type="Proteomes" id="UP001319080">
    <property type="component" value="Unassembled WGS sequence"/>
</dbReference>